<dbReference type="Gene3D" id="3.30.1490.100">
    <property type="entry name" value="DNA polymerase, Y-family, little finger domain"/>
    <property type="match status" value="1"/>
</dbReference>
<accession>A0A183DD27</accession>
<dbReference type="WBParaSite" id="GPUH_0000662701-mRNA-1">
    <property type="protein sequence ID" value="GPUH_0000662701-mRNA-1"/>
    <property type="gene ID" value="GPUH_0000662701"/>
</dbReference>
<dbReference type="GO" id="GO:0006281">
    <property type="term" value="P:DNA repair"/>
    <property type="evidence" value="ECO:0007669"/>
    <property type="project" value="InterPro"/>
</dbReference>
<dbReference type="SUPFAM" id="SSF100879">
    <property type="entry name" value="Lesion bypass DNA polymerase (Y-family), little finger domain"/>
    <property type="match status" value="1"/>
</dbReference>
<proteinExistence type="predicted"/>
<dbReference type="AlphaFoldDB" id="A0A183DD27"/>
<evidence type="ECO:0000313" key="1">
    <source>
        <dbReference type="WBParaSite" id="GPUH_0000662701-mRNA-1"/>
    </source>
</evidence>
<name>A0A183DD27_9BILA</name>
<dbReference type="InterPro" id="IPR036775">
    <property type="entry name" value="DNA_pol_Y-fam_lit_finger_sf"/>
</dbReference>
<dbReference type="GO" id="GO:0003684">
    <property type="term" value="F:damaged DNA binding"/>
    <property type="evidence" value="ECO:0007669"/>
    <property type="project" value="InterPro"/>
</dbReference>
<sequence length="81" mass="9082">LKTGSDVKFWLEGLIKELVKRLADDQIKNNRTASSLHIGCTTDAHIARSLPMNTYDPKGLFTSVWAAFRLLNKSSTSSETW</sequence>
<reference evidence="1" key="1">
    <citation type="submission" date="2016-06" db="UniProtKB">
        <authorList>
            <consortium name="WormBaseParasite"/>
        </authorList>
    </citation>
    <scope>IDENTIFICATION</scope>
</reference>
<protein>
    <submittedName>
        <fullName evidence="1">PH domain-containing protein</fullName>
    </submittedName>
</protein>
<organism evidence="1">
    <name type="scientific">Gongylonema pulchrum</name>
    <dbReference type="NCBI Taxonomy" id="637853"/>
    <lineage>
        <taxon>Eukaryota</taxon>
        <taxon>Metazoa</taxon>
        <taxon>Ecdysozoa</taxon>
        <taxon>Nematoda</taxon>
        <taxon>Chromadorea</taxon>
        <taxon>Rhabditida</taxon>
        <taxon>Spirurina</taxon>
        <taxon>Spiruromorpha</taxon>
        <taxon>Spiruroidea</taxon>
        <taxon>Gongylonematidae</taxon>
        <taxon>Gongylonema</taxon>
    </lineage>
</organism>